<dbReference type="RefSeq" id="WP_343885839.1">
    <property type="nucleotide sequence ID" value="NZ_BAAAKI010000010.1"/>
</dbReference>
<dbReference type="PANTHER" id="PTHR34387">
    <property type="entry name" value="SLR1258 PROTEIN"/>
    <property type="match status" value="1"/>
</dbReference>
<proteinExistence type="predicted"/>
<evidence type="ECO:0000313" key="1">
    <source>
        <dbReference type="EMBL" id="MFC6397536.1"/>
    </source>
</evidence>
<protein>
    <submittedName>
        <fullName evidence="1">SIMPL domain-containing protein</fullName>
    </submittedName>
</protein>
<dbReference type="InterPro" id="IPR007497">
    <property type="entry name" value="SIMPL/DUF541"/>
</dbReference>
<gene>
    <name evidence="1" type="ORF">ACFP57_11160</name>
</gene>
<organism evidence="1 2">
    <name type="scientific">Luteococcus sanguinis</name>
    <dbReference type="NCBI Taxonomy" id="174038"/>
    <lineage>
        <taxon>Bacteria</taxon>
        <taxon>Bacillati</taxon>
        <taxon>Actinomycetota</taxon>
        <taxon>Actinomycetes</taxon>
        <taxon>Propionibacteriales</taxon>
        <taxon>Propionibacteriaceae</taxon>
        <taxon>Luteococcus</taxon>
    </lineage>
</organism>
<sequence length="217" mass="23354">MIITVEGSHRVELAPERGVVRVRVSSESADKAEVMACLQRDLGALVDDLDSLGAEQPSPISRRVVETPRTNTWVDQLPDGTRLVHHQAIAQVSAEFVDLERLSQRVTAWGEREGLSIDDVAWTLTDQTRAGARDEVLTRAVADARERAEVLARAAGCGDVRFLEIADPGLLGVATPEAAAAGAQFRTMQASAAFVGAEPDTITTSATIQVRFEADPR</sequence>
<comment type="caution">
    <text evidence="1">The sequence shown here is derived from an EMBL/GenBank/DDBJ whole genome shotgun (WGS) entry which is preliminary data.</text>
</comment>
<name>A0ABW1X2Z7_9ACTN</name>
<dbReference type="Gene3D" id="3.30.110.170">
    <property type="entry name" value="Protein of unknown function (DUF541), domain 1"/>
    <property type="match status" value="1"/>
</dbReference>
<keyword evidence="2" id="KW-1185">Reference proteome</keyword>
<dbReference type="PANTHER" id="PTHR34387:SF2">
    <property type="entry name" value="SLR1258 PROTEIN"/>
    <property type="match status" value="1"/>
</dbReference>
<reference evidence="2" key="1">
    <citation type="journal article" date="2019" name="Int. J. Syst. Evol. Microbiol.">
        <title>The Global Catalogue of Microorganisms (GCM) 10K type strain sequencing project: providing services to taxonomists for standard genome sequencing and annotation.</title>
        <authorList>
            <consortium name="The Broad Institute Genomics Platform"/>
            <consortium name="The Broad Institute Genome Sequencing Center for Infectious Disease"/>
            <person name="Wu L."/>
            <person name="Ma J."/>
        </authorList>
    </citation>
    <scope>NUCLEOTIDE SEQUENCE [LARGE SCALE GENOMIC DNA]</scope>
    <source>
        <strain evidence="2">CGMCC 1.15277</strain>
    </source>
</reference>
<evidence type="ECO:0000313" key="2">
    <source>
        <dbReference type="Proteomes" id="UP001596266"/>
    </source>
</evidence>
<dbReference type="Gene3D" id="3.30.70.2970">
    <property type="entry name" value="Protein of unknown function (DUF541), domain 2"/>
    <property type="match status" value="1"/>
</dbReference>
<dbReference type="Pfam" id="PF04402">
    <property type="entry name" value="SIMPL"/>
    <property type="match status" value="1"/>
</dbReference>
<dbReference type="EMBL" id="JBHSUA010000020">
    <property type="protein sequence ID" value="MFC6397536.1"/>
    <property type="molecule type" value="Genomic_DNA"/>
</dbReference>
<accession>A0ABW1X2Z7</accession>
<dbReference type="Proteomes" id="UP001596266">
    <property type="component" value="Unassembled WGS sequence"/>
</dbReference>
<dbReference type="InterPro" id="IPR052022">
    <property type="entry name" value="26kDa_periplasmic_antigen"/>
</dbReference>